<feature type="compositionally biased region" description="Polar residues" evidence="14">
    <location>
        <begin position="372"/>
        <end position="401"/>
    </location>
</feature>
<dbReference type="RefSeq" id="XP_022081538.1">
    <property type="nucleotide sequence ID" value="XM_022225846.1"/>
</dbReference>
<organism evidence="16 17">
    <name type="scientific">Acanthaster planci</name>
    <name type="common">Crown-of-thorns starfish</name>
    <dbReference type="NCBI Taxonomy" id="133434"/>
    <lineage>
        <taxon>Eukaryota</taxon>
        <taxon>Metazoa</taxon>
        <taxon>Echinodermata</taxon>
        <taxon>Eleutherozoa</taxon>
        <taxon>Asterozoa</taxon>
        <taxon>Asteroidea</taxon>
        <taxon>Valvatacea</taxon>
        <taxon>Valvatida</taxon>
        <taxon>Acanthasteridae</taxon>
        <taxon>Acanthaster</taxon>
    </lineage>
</organism>
<name>A0A8B7XL50_ACAPL</name>
<dbReference type="PANTHER" id="PTHR13480:SF0">
    <property type="entry name" value="E3 UBIQUITIN-PROTEIN LIGASE HAKAI"/>
    <property type="match status" value="1"/>
</dbReference>
<dbReference type="AlphaFoldDB" id="A0A8B7XL50"/>
<feature type="compositionally biased region" description="Pro residues" evidence="14">
    <location>
        <begin position="288"/>
        <end position="317"/>
    </location>
</feature>
<keyword evidence="10" id="KW-0862">Zinc</keyword>
<dbReference type="PROSITE" id="PS00518">
    <property type="entry name" value="ZF_RING_1"/>
    <property type="match status" value="1"/>
</dbReference>
<keyword evidence="6" id="KW-0808">Transferase</keyword>
<accession>A0A8B7XL50</accession>
<dbReference type="Gene3D" id="3.30.40.10">
    <property type="entry name" value="Zinc/RING finger domain, C3HC4 (zinc finger)"/>
    <property type="match status" value="1"/>
</dbReference>
<dbReference type="GO" id="GO:0016567">
    <property type="term" value="P:protein ubiquitination"/>
    <property type="evidence" value="ECO:0007669"/>
    <property type="project" value="UniProtKB-UniPathway"/>
</dbReference>
<comment type="pathway">
    <text evidence="3">Protein modification; protein ubiquitination.</text>
</comment>
<feature type="compositionally biased region" description="Low complexity" evidence="14">
    <location>
        <begin position="148"/>
        <end position="160"/>
    </location>
</feature>
<comment type="catalytic activity">
    <reaction evidence="1">
        <text>S-ubiquitinyl-[E2 ubiquitin-conjugating enzyme]-L-cysteine + [acceptor protein]-L-lysine = [E2 ubiquitin-conjugating enzyme]-L-cysteine + N(6)-ubiquitinyl-[acceptor protein]-L-lysine.</text>
        <dbReference type="EC" id="2.3.2.27"/>
    </reaction>
</comment>
<sequence length="457" mass="49555">MRLLSDMSTLKVLSCDTSPVRMDKHPDIYTHPFPNRHLKWDHKLNLIGEKVVDPMIHCCEKCCLPILSYGRMIPCKHVFCFDCAKATDKSCLRCGDSVQRIEQSPLGGIFLCTHGGSKHSPGGCRRTYLSQRDLQAHINHRHNRHQTAASSSSSGSSQSAAPPPSSSSNDQASRHERPIGEDPRTARYAAQPEPYSTPVSQPPHLHDRMPYETESGPDIPDSPTAHGEYGMERVQVRKSNLITVPLQEEKTYTGHEPGPPPPQQGHQGHQLPPPAVTYPGQQPMPQHQVPPPPPPQSPLYPVQGVPPPMVHPPPAPMPYSGVAVRPVMTVTPTVHQAPLPTPPTVPYSAVHVPAPAIPPSVTLPGPLPMYSTASQPHYTPSTQVQSPSFQSPGAAPTSVQSWAPGVSMPPQSMGAMPPILPGLSPQPAGVRPDLGPPPPRGPLPDAVRYRPPYYQHQ</sequence>
<dbReference type="InterPro" id="IPR040383">
    <property type="entry name" value="HAKAI/CBLL2"/>
</dbReference>
<dbReference type="InterPro" id="IPR017907">
    <property type="entry name" value="Znf_RING_CS"/>
</dbReference>
<dbReference type="InterPro" id="IPR013083">
    <property type="entry name" value="Znf_RING/FYVE/PHD"/>
</dbReference>
<evidence type="ECO:0000256" key="7">
    <source>
        <dbReference type="ARBA" id="ARBA00022723"/>
    </source>
</evidence>
<evidence type="ECO:0000256" key="13">
    <source>
        <dbReference type="ARBA" id="ARBA00041081"/>
    </source>
</evidence>
<feature type="region of interest" description="Disordered" evidence="14">
    <location>
        <begin position="141"/>
        <end position="227"/>
    </location>
</feature>
<evidence type="ECO:0000256" key="2">
    <source>
        <dbReference type="ARBA" id="ARBA00004123"/>
    </source>
</evidence>
<gene>
    <name evidence="17" type="primary">LOC110974302</name>
</gene>
<dbReference type="GeneID" id="110974302"/>
<dbReference type="CDD" id="cd16508">
    <property type="entry name" value="RING-HC_HAKAI-like"/>
    <property type="match status" value="1"/>
</dbReference>
<evidence type="ECO:0000256" key="8">
    <source>
        <dbReference type="ARBA" id="ARBA00022771"/>
    </source>
</evidence>
<feature type="compositionally biased region" description="Basic and acidic residues" evidence="14">
    <location>
        <begin position="172"/>
        <end position="185"/>
    </location>
</feature>
<evidence type="ECO:0000256" key="12">
    <source>
        <dbReference type="ARBA" id="ARBA00038499"/>
    </source>
</evidence>
<feature type="region of interest" description="Disordered" evidence="14">
    <location>
        <begin position="372"/>
        <end position="457"/>
    </location>
</feature>
<reference evidence="17" key="1">
    <citation type="submission" date="2025-08" db="UniProtKB">
        <authorList>
            <consortium name="RefSeq"/>
        </authorList>
    </citation>
    <scope>IDENTIFICATION</scope>
</reference>
<feature type="domain" description="Hakai C2H2 zinc finger" evidence="15">
    <location>
        <begin position="107"/>
        <end position="144"/>
    </location>
</feature>
<evidence type="ECO:0000256" key="4">
    <source>
        <dbReference type="ARBA" id="ARBA00012483"/>
    </source>
</evidence>
<evidence type="ECO:0000259" key="15">
    <source>
        <dbReference type="Pfam" id="PF18408"/>
    </source>
</evidence>
<proteinExistence type="inferred from homology"/>
<evidence type="ECO:0000313" key="17">
    <source>
        <dbReference type="RefSeq" id="XP_022081538.1"/>
    </source>
</evidence>
<dbReference type="GO" id="GO:0008270">
    <property type="term" value="F:zinc ion binding"/>
    <property type="evidence" value="ECO:0007669"/>
    <property type="project" value="UniProtKB-KW"/>
</dbReference>
<feature type="region of interest" description="Disordered" evidence="14">
    <location>
        <begin position="251"/>
        <end position="318"/>
    </location>
</feature>
<dbReference type="GO" id="GO:0061630">
    <property type="term" value="F:ubiquitin protein ligase activity"/>
    <property type="evidence" value="ECO:0007669"/>
    <property type="project" value="UniProtKB-EC"/>
</dbReference>
<dbReference type="PANTHER" id="PTHR13480">
    <property type="entry name" value="E3 UBIQUITIN-PROTEIN LIGASE HAKAI-RELATED"/>
    <property type="match status" value="1"/>
</dbReference>
<keyword evidence="8" id="KW-0863">Zinc-finger</keyword>
<keyword evidence="9" id="KW-0833">Ubl conjugation pathway</keyword>
<dbReference type="InterPro" id="IPR040380">
    <property type="entry name" value="HAKAI-like_RING-HC"/>
</dbReference>
<evidence type="ECO:0000256" key="11">
    <source>
        <dbReference type="ARBA" id="ARBA00023242"/>
    </source>
</evidence>
<dbReference type="OrthoDB" id="547746at2759"/>
<comment type="similarity">
    <text evidence="12">Belongs to the Hakai family.</text>
</comment>
<keyword evidence="16" id="KW-1185">Reference proteome</keyword>
<keyword evidence="7" id="KW-0479">Metal-binding</keyword>
<keyword evidence="5" id="KW-0217">Developmental protein</keyword>
<evidence type="ECO:0000256" key="5">
    <source>
        <dbReference type="ARBA" id="ARBA00022473"/>
    </source>
</evidence>
<dbReference type="KEGG" id="aplc:110974302"/>
<evidence type="ECO:0000313" key="16">
    <source>
        <dbReference type="Proteomes" id="UP000694845"/>
    </source>
</evidence>
<dbReference type="UniPathway" id="UPA00143"/>
<dbReference type="Pfam" id="PF18408">
    <property type="entry name" value="zf_Hakai"/>
    <property type="match status" value="1"/>
</dbReference>
<evidence type="ECO:0000256" key="1">
    <source>
        <dbReference type="ARBA" id="ARBA00000900"/>
    </source>
</evidence>
<evidence type="ECO:0000256" key="3">
    <source>
        <dbReference type="ARBA" id="ARBA00004906"/>
    </source>
</evidence>
<dbReference type="Proteomes" id="UP000694845">
    <property type="component" value="Unplaced"/>
</dbReference>
<protein>
    <recommendedName>
        <fullName evidence="13">E3 ubiquitin-protein ligase Hakai</fullName>
        <ecNumber evidence="4">2.3.2.27</ecNumber>
    </recommendedName>
</protein>
<dbReference type="GO" id="GO:0005634">
    <property type="term" value="C:nucleus"/>
    <property type="evidence" value="ECO:0007669"/>
    <property type="project" value="UniProtKB-SubCell"/>
</dbReference>
<dbReference type="GO" id="GO:0030155">
    <property type="term" value="P:regulation of cell adhesion"/>
    <property type="evidence" value="ECO:0007669"/>
    <property type="project" value="TreeGrafter"/>
</dbReference>
<dbReference type="InterPro" id="IPR041042">
    <property type="entry name" value="Znf_Hakai"/>
</dbReference>
<evidence type="ECO:0000256" key="10">
    <source>
        <dbReference type="ARBA" id="ARBA00022833"/>
    </source>
</evidence>
<keyword evidence="11" id="KW-0539">Nucleus</keyword>
<evidence type="ECO:0000256" key="14">
    <source>
        <dbReference type="SAM" id="MobiDB-lite"/>
    </source>
</evidence>
<dbReference type="Gene3D" id="6.10.140.2210">
    <property type="match status" value="1"/>
</dbReference>
<comment type="subcellular location">
    <subcellularLocation>
        <location evidence="2">Nucleus</location>
    </subcellularLocation>
</comment>
<evidence type="ECO:0000256" key="6">
    <source>
        <dbReference type="ARBA" id="ARBA00022679"/>
    </source>
</evidence>
<dbReference type="EC" id="2.3.2.27" evidence="4"/>
<evidence type="ECO:0000256" key="9">
    <source>
        <dbReference type="ARBA" id="ARBA00022786"/>
    </source>
</evidence>